<name>A0A9X3AEX0_9PSEU</name>
<comment type="caution">
    <text evidence="6">The sequence shown here is derived from an EMBL/GenBank/DDBJ whole genome shotgun (WGS) entry which is preliminary data.</text>
</comment>
<dbReference type="Gene3D" id="3.40.50.1820">
    <property type="entry name" value="alpha/beta hydrolase"/>
    <property type="match status" value="1"/>
</dbReference>
<evidence type="ECO:0000259" key="4">
    <source>
        <dbReference type="Pfam" id="PF00561"/>
    </source>
</evidence>
<dbReference type="RefSeq" id="WP_259623406.1">
    <property type="nucleotide sequence ID" value="NZ_JANYMP010000005.1"/>
</dbReference>
<evidence type="ECO:0000313" key="6">
    <source>
        <dbReference type="EMBL" id="MCS7477902.1"/>
    </source>
</evidence>
<dbReference type="Proteomes" id="UP001141259">
    <property type="component" value="Unassembled WGS sequence"/>
</dbReference>
<reference evidence="6" key="1">
    <citation type="submission" date="2022-08" db="EMBL/GenBank/DDBJ databases">
        <authorList>
            <person name="Tistechok S."/>
            <person name="Samborskyy M."/>
            <person name="Roman I."/>
        </authorList>
    </citation>
    <scope>NUCLEOTIDE SEQUENCE</scope>
    <source>
        <strain evidence="6">DSM 103496</strain>
    </source>
</reference>
<evidence type="ECO:0000259" key="5">
    <source>
        <dbReference type="Pfam" id="PF08386"/>
    </source>
</evidence>
<sequence length="471" mass="51465">MKITRLLGAVLAGLVLVPLVPGIAVAETPRWQLCRDIANRWPSTDERTECAVVTVPVDYAKPDGRTVDIAISRVKASGSREGVILVNPGGPGGSGMELPNSLLRSEAAGIGVHHDLIGFAPRGVGYSAAVACEDDWTQPDPSLSEKEKARFEADRDGRNHQRCVAEDPEFVRNLTTATIARDMDRIRIALGEEKIGYYGISWGTALGAQYRTLFDAHVDKMLLDSVMPPDLDLVEMDRAQLTARENTFAEFAAWIARHDDVYRFGTTQAVVTKALLDLRARQTSRLDAFDGLLTETRRDWASSARRLVALRDGASTLEALPHQEKRGFGWDADQTGFSPFQQTSVLCNDSAGTRDFDEVWTARLRLIELLPLSGRYGSEAVRCVGWPIPAQPWRFTGGSSPLQLVGHLYEQVTPIGWARETRQRIGGALLTVEDDTHGSLDTLPCAAKAVEFFDTGKVSNDSCPGAPTPPA</sequence>
<keyword evidence="2" id="KW-0732">Signal</keyword>
<dbReference type="EMBL" id="JANYMP010000005">
    <property type="protein sequence ID" value="MCS7477902.1"/>
    <property type="molecule type" value="Genomic_DNA"/>
</dbReference>
<dbReference type="AlphaFoldDB" id="A0A9X3AEX0"/>
<evidence type="ECO:0000256" key="3">
    <source>
        <dbReference type="ARBA" id="ARBA00022801"/>
    </source>
</evidence>
<keyword evidence="7" id="KW-1185">Reference proteome</keyword>
<dbReference type="InterPro" id="IPR029058">
    <property type="entry name" value="AB_hydrolase_fold"/>
</dbReference>
<dbReference type="Pfam" id="PF08386">
    <property type="entry name" value="Abhydrolase_4"/>
    <property type="match status" value="1"/>
</dbReference>
<dbReference type="InterPro" id="IPR000073">
    <property type="entry name" value="AB_hydrolase_1"/>
</dbReference>
<dbReference type="SUPFAM" id="SSF53474">
    <property type="entry name" value="alpha/beta-Hydrolases"/>
    <property type="match status" value="1"/>
</dbReference>
<protein>
    <submittedName>
        <fullName evidence="6">Alpha/beta hydrolase</fullName>
    </submittedName>
</protein>
<evidence type="ECO:0000256" key="1">
    <source>
        <dbReference type="ARBA" id="ARBA00010088"/>
    </source>
</evidence>
<feature type="domain" description="AB hydrolase-1" evidence="4">
    <location>
        <begin position="83"/>
        <end position="260"/>
    </location>
</feature>
<evidence type="ECO:0000256" key="2">
    <source>
        <dbReference type="ARBA" id="ARBA00022729"/>
    </source>
</evidence>
<proteinExistence type="inferred from homology"/>
<dbReference type="GO" id="GO:0016787">
    <property type="term" value="F:hydrolase activity"/>
    <property type="evidence" value="ECO:0007669"/>
    <property type="project" value="UniProtKB-KW"/>
</dbReference>
<comment type="similarity">
    <text evidence="1">Belongs to the peptidase S33 family.</text>
</comment>
<dbReference type="InterPro" id="IPR051601">
    <property type="entry name" value="Serine_prot/Carboxylest_S33"/>
</dbReference>
<evidence type="ECO:0000313" key="7">
    <source>
        <dbReference type="Proteomes" id="UP001141259"/>
    </source>
</evidence>
<gene>
    <name evidence="6" type="ORF">NZH93_13645</name>
</gene>
<dbReference type="InterPro" id="IPR013595">
    <property type="entry name" value="Pept_S33_TAP-like_C"/>
</dbReference>
<dbReference type="PANTHER" id="PTHR43248:SF29">
    <property type="entry name" value="TRIPEPTIDYL AMINOPEPTIDASE"/>
    <property type="match status" value="1"/>
</dbReference>
<accession>A0A9X3AEX0</accession>
<keyword evidence="3 6" id="KW-0378">Hydrolase</keyword>
<dbReference type="PANTHER" id="PTHR43248">
    <property type="entry name" value="2-SUCCINYL-6-HYDROXY-2,4-CYCLOHEXADIENE-1-CARBOXYLATE SYNTHASE"/>
    <property type="match status" value="1"/>
</dbReference>
<feature type="domain" description="Peptidase S33 tripeptidyl aminopeptidase-like C-terminal" evidence="5">
    <location>
        <begin position="374"/>
        <end position="460"/>
    </location>
</feature>
<dbReference type="Pfam" id="PF00561">
    <property type="entry name" value="Abhydrolase_1"/>
    <property type="match status" value="1"/>
</dbReference>
<organism evidence="6 7">
    <name type="scientific">Umezawaea endophytica</name>
    <dbReference type="NCBI Taxonomy" id="1654476"/>
    <lineage>
        <taxon>Bacteria</taxon>
        <taxon>Bacillati</taxon>
        <taxon>Actinomycetota</taxon>
        <taxon>Actinomycetes</taxon>
        <taxon>Pseudonocardiales</taxon>
        <taxon>Pseudonocardiaceae</taxon>
        <taxon>Umezawaea</taxon>
    </lineage>
</organism>